<evidence type="ECO:0000313" key="2">
    <source>
        <dbReference type="EMBL" id="MFI6497956.1"/>
    </source>
</evidence>
<name>A0ABW7YPW3_9ACTN</name>
<dbReference type="EMBL" id="JBITGY010000003">
    <property type="protein sequence ID" value="MFI6497956.1"/>
    <property type="molecule type" value="Genomic_DNA"/>
</dbReference>
<evidence type="ECO:0000259" key="1">
    <source>
        <dbReference type="Pfam" id="PF21068"/>
    </source>
</evidence>
<dbReference type="PANTHER" id="PTHR21621">
    <property type="entry name" value="RIBOSOMAL PROTEIN S6 MODIFICATION PROTEIN"/>
    <property type="match status" value="1"/>
</dbReference>
<dbReference type="InterPro" id="IPR048936">
    <property type="entry name" value="MvdD-like_ATPgrasp"/>
</dbReference>
<dbReference type="Gene3D" id="3.30.470.20">
    <property type="entry name" value="ATP-grasp fold, B domain"/>
    <property type="match status" value="1"/>
</dbReference>
<comment type="caution">
    <text evidence="2">The sequence shown here is derived from an EMBL/GenBank/DDBJ whole genome shotgun (WGS) entry which is preliminary data.</text>
</comment>
<dbReference type="SUPFAM" id="SSF56059">
    <property type="entry name" value="Glutathione synthetase ATP-binding domain-like"/>
    <property type="match status" value="1"/>
</dbReference>
<dbReference type="PANTHER" id="PTHR21621:SF0">
    <property type="entry name" value="BETA-CITRYLGLUTAMATE SYNTHASE B-RELATED"/>
    <property type="match status" value="1"/>
</dbReference>
<keyword evidence="3" id="KW-1185">Reference proteome</keyword>
<organism evidence="2 3">
    <name type="scientific">Nonomuraea typhae</name>
    <dbReference type="NCBI Taxonomy" id="2603600"/>
    <lineage>
        <taxon>Bacteria</taxon>
        <taxon>Bacillati</taxon>
        <taxon>Actinomycetota</taxon>
        <taxon>Actinomycetes</taxon>
        <taxon>Streptosporangiales</taxon>
        <taxon>Streptosporangiaceae</taxon>
        <taxon>Nonomuraea</taxon>
    </lineage>
</organism>
<dbReference type="Pfam" id="PF21068">
    <property type="entry name" value="ATPgraspMvdD"/>
    <property type="match status" value="1"/>
</dbReference>
<proteinExistence type="predicted"/>
<protein>
    <submittedName>
        <fullName evidence="2">MvdC/MvdD family ATP grasp protein</fullName>
    </submittedName>
</protein>
<dbReference type="RefSeq" id="WP_397081217.1">
    <property type="nucleotide sequence ID" value="NZ_JBITGY010000003.1"/>
</dbReference>
<dbReference type="Proteomes" id="UP001612741">
    <property type="component" value="Unassembled WGS sequence"/>
</dbReference>
<gene>
    <name evidence="2" type="ORF">ACIBG2_11250</name>
</gene>
<feature type="domain" description="MvdD-like pre-ATP grasp" evidence="1">
    <location>
        <begin position="6"/>
        <end position="126"/>
    </location>
</feature>
<reference evidence="2 3" key="1">
    <citation type="submission" date="2024-10" db="EMBL/GenBank/DDBJ databases">
        <title>The Natural Products Discovery Center: Release of the First 8490 Sequenced Strains for Exploring Actinobacteria Biosynthetic Diversity.</title>
        <authorList>
            <person name="Kalkreuter E."/>
            <person name="Kautsar S.A."/>
            <person name="Yang D."/>
            <person name="Bader C.D."/>
            <person name="Teijaro C.N."/>
            <person name="Fluegel L."/>
            <person name="Davis C.M."/>
            <person name="Simpson J.R."/>
            <person name="Lauterbach L."/>
            <person name="Steele A.D."/>
            <person name="Gui C."/>
            <person name="Meng S."/>
            <person name="Li G."/>
            <person name="Viehrig K."/>
            <person name="Ye F."/>
            <person name="Su P."/>
            <person name="Kiefer A.F."/>
            <person name="Nichols A."/>
            <person name="Cepeda A.J."/>
            <person name="Yan W."/>
            <person name="Fan B."/>
            <person name="Jiang Y."/>
            <person name="Adhikari A."/>
            <person name="Zheng C.-J."/>
            <person name="Schuster L."/>
            <person name="Cowan T.M."/>
            <person name="Smanski M.J."/>
            <person name="Chevrette M.G."/>
            <person name="De Carvalho L.P.S."/>
            <person name="Shen B."/>
        </authorList>
    </citation>
    <scope>NUCLEOTIDE SEQUENCE [LARGE SCALE GENOMIC DNA]</scope>
    <source>
        <strain evidence="2 3">NPDC050545</strain>
    </source>
</reference>
<accession>A0ABW7YPW3</accession>
<sequence>MAKTAILILSSPDDPHVHDVVSELRSMNCEPVLLDTDDIPLGTTLTLGLAAGRPAWRSEILLQRAGLRLDPGEIRSVWWRRPGKYFGLPDDLSVQEREFARWEIRQVMRGLWATLDCYWLSYPERIRQADVKIEQLQRAASLGFDVPATLVTNDPDAVRSFYAEHRGNIVFKALTDPFLGMTSMAEKYPEESPHHAEPHELPTTRITEAEMAHMESVRLVPSLFQEYVPKRLELRVTIIGDELFAAEIHSQERAGTSVDWRNWADGGLEITYRKATLPADVAERCMTLVRGYGLNFSAIDLILTPDGRYVFLENNPNGQFIWVEKLVPELRMTAALASCLARGANC</sequence>
<evidence type="ECO:0000313" key="3">
    <source>
        <dbReference type="Proteomes" id="UP001612741"/>
    </source>
</evidence>